<protein>
    <recommendedName>
        <fullName evidence="4">Tyr recombinase domain-containing protein</fullName>
    </recommendedName>
</protein>
<name>A0A8W8JKL9_MAGGI</name>
<proteinExistence type="predicted"/>
<evidence type="ECO:0008006" key="4">
    <source>
        <dbReference type="Google" id="ProtNLM"/>
    </source>
</evidence>
<dbReference type="Proteomes" id="UP000005408">
    <property type="component" value="Unassembled WGS sequence"/>
</dbReference>
<keyword evidence="3" id="KW-1185">Reference proteome</keyword>
<keyword evidence="1" id="KW-0233">DNA recombination</keyword>
<evidence type="ECO:0000256" key="1">
    <source>
        <dbReference type="ARBA" id="ARBA00023172"/>
    </source>
</evidence>
<reference evidence="2" key="1">
    <citation type="submission" date="2022-08" db="UniProtKB">
        <authorList>
            <consortium name="EnsemblMetazoa"/>
        </authorList>
    </citation>
    <scope>IDENTIFICATION</scope>
    <source>
        <strain evidence="2">05x7-T-G4-1.051#20</strain>
    </source>
</reference>
<dbReference type="GO" id="GO:0015074">
    <property type="term" value="P:DNA integration"/>
    <property type="evidence" value="ECO:0007669"/>
    <property type="project" value="InterPro"/>
</dbReference>
<dbReference type="PANTHER" id="PTHR21446">
    <property type="entry name" value="DUF3504 DOMAIN-CONTAINING PROTEIN"/>
    <property type="match status" value="1"/>
</dbReference>
<dbReference type="GO" id="GO:0003677">
    <property type="term" value="F:DNA binding"/>
    <property type="evidence" value="ECO:0007669"/>
    <property type="project" value="InterPro"/>
</dbReference>
<sequence>GIDRCPIRSFVKLIRRLNPHCPRLFQQPRTSPKDGVYFNNIAVGHNGLGLFMQTISKISGISTIYTNHSCRATTVSVLDAAQIPSRHIMSVTGHKAESSLKTYSGRTDEKTKKIMSEKISEKIREKNLCNL</sequence>
<dbReference type="SUPFAM" id="SSF56349">
    <property type="entry name" value="DNA breaking-rejoining enzymes"/>
    <property type="match status" value="1"/>
</dbReference>
<dbReference type="InterPro" id="IPR052787">
    <property type="entry name" value="MAVS"/>
</dbReference>
<evidence type="ECO:0000313" key="3">
    <source>
        <dbReference type="Proteomes" id="UP000005408"/>
    </source>
</evidence>
<dbReference type="InterPro" id="IPR011010">
    <property type="entry name" value="DNA_brk_join_enz"/>
</dbReference>
<accession>A0A8W8JKL9</accession>
<organism evidence="2 3">
    <name type="scientific">Magallana gigas</name>
    <name type="common">Pacific oyster</name>
    <name type="synonym">Crassostrea gigas</name>
    <dbReference type="NCBI Taxonomy" id="29159"/>
    <lineage>
        <taxon>Eukaryota</taxon>
        <taxon>Metazoa</taxon>
        <taxon>Spiralia</taxon>
        <taxon>Lophotrochozoa</taxon>
        <taxon>Mollusca</taxon>
        <taxon>Bivalvia</taxon>
        <taxon>Autobranchia</taxon>
        <taxon>Pteriomorphia</taxon>
        <taxon>Ostreida</taxon>
        <taxon>Ostreoidea</taxon>
        <taxon>Ostreidae</taxon>
        <taxon>Magallana</taxon>
    </lineage>
</organism>
<dbReference type="Gene3D" id="1.10.443.10">
    <property type="entry name" value="Intergrase catalytic core"/>
    <property type="match status" value="1"/>
</dbReference>
<evidence type="ECO:0000313" key="2">
    <source>
        <dbReference type="EnsemblMetazoa" id="G19901.1:cds"/>
    </source>
</evidence>
<dbReference type="PANTHER" id="PTHR21446:SF12">
    <property type="entry name" value="POTASSIUM CHANNEL TETRAMERIZATION DOMAIN CONTAINING 1"/>
    <property type="match status" value="1"/>
</dbReference>
<dbReference type="EnsemblMetazoa" id="G19901.1">
    <property type="protein sequence ID" value="G19901.1:cds"/>
    <property type="gene ID" value="G19901"/>
</dbReference>
<dbReference type="InterPro" id="IPR013762">
    <property type="entry name" value="Integrase-like_cat_sf"/>
</dbReference>
<dbReference type="GO" id="GO:0006310">
    <property type="term" value="P:DNA recombination"/>
    <property type="evidence" value="ECO:0007669"/>
    <property type="project" value="UniProtKB-KW"/>
</dbReference>
<dbReference type="AlphaFoldDB" id="A0A8W8JKL9"/>